<keyword evidence="4 7" id="KW-0812">Transmembrane</keyword>
<dbReference type="PANTHER" id="PTHR30193:SF37">
    <property type="entry name" value="INNER MEMBRANE ABC TRANSPORTER PERMEASE PROTEIN YCJO"/>
    <property type="match status" value="1"/>
</dbReference>
<evidence type="ECO:0000256" key="5">
    <source>
        <dbReference type="ARBA" id="ARBA00022989"/>
    </source>
</evidence>
<evidence type="ECO:0000313" key="9">
    <source>
        <dbReference type="EMBL" id="WYJ87340.1"/>
    </source>
</evidence>
<keyword evidence="9" id="KW-0762">Sugar transport</keyword>
<organism evidence="9 10">
    <name type="scientific">Candidatus Enterococcus lemimoniae</name>
    <dbReference type="NCBI Taxonomy" id="1834167"/>
    <lineage>
        <taxon>Bacteria</taxon>
        <taxon>Bacillati</taxon>
        <taxon>Bacillota</taxon>
        <taxon>Bacilli</taxon>
        <taxon>Lactobacillales</taxon>
        <taxon>Enterococcaceae</taxon>
        <taxon>Enterococcus</taxon>
    </lineage>
</organism>
<protein>
    <submittedName>
        <fullName evidence="9">Multiple sugar transport system permease</fullName>
    </submittedName>
</protein>
<reference evidence="10" key="1">
    <citation type="submission" date="2017-05" db="EMBL/GenBank/DDBJ databases">
        <title>The Genome Sequence of EEnterococcus faecalis 9F2_4866.</title>
        <authorList>
            <consortium name="The Broad Institute Genomics Platform"/>
            <consortium name="The Broad Institute Genomic Center for Infectious Diseases"/>
            <person name="Earl A."/>
            <person name="Manson A."/>
            <person name="Schwartman J."/>
            <person name="Gilmore M."/>
            <person name="Abouelleil A."/>
            <person name="Cao P."/>
            <person name="Chapman S."/>
            <person name="Cusick C."/>
            <person name="Shea T."/>
            <person name="Young S."/>
            <person name="Neafsey D."/>
            <person name="Nusbaum C."/>
            <person name="Birren B."/>
        </authorList>
    </citation>
    <scope>NUCLEOTIDE SEQUENCE [LARGE SCALE GENOMIC DNA]</scope>
    <source>
        <strain evidence="10">12C11_DIV0727</strain>
    </source>
</reference>
<dbReference type="InterPro" id="IPR035906">
    <property type="entry name" value="MetI-like_sf"/>
</dbReference>
<dbReference type="RefSeq" id="WP_086277412.1">
    <property type="nucleotide sequence ID" value="NZ_CP147248.1"/>
</dbReference>
<comment type="similarity">
    <text evidence="7">Belongs to the binding-protein-dependent transport system permease family.</text>
</comment>
<evidence type="ECO:0000256" key="2">
    <source>
        <dbReference type="ARBA" id="ARBA00022448"/>
    </source>
</evidence>
<sequence>MRKNNYLLAFFYVGLPILPLLIFWFIPLVVSVWLSTTDWDYINPVIQSVGVENYTTILGSSEFRAAFGNTIFFTLWTVIPTLILGFFTALLIHSISKGKTLFKTLLFSPWVTPTVAISIVWSWIFEPKVGVINQILGFLHLPQPSWLQSSNFAMWAIIIVTIWKGIGWCMIFYCDALQKIPSEIEEVCEIEGVSYWKKMKRVYFPYVSPTTLFLIVTSIISSLQAYDQIQVMTQGGPSGSTRTLLYYYYQLAFEQFNMGQATALAVLLIFITALISLAQFLLSKYWVHYN</sequence>
<dbReference type="InterPro" id="IPR000515">
    <property type="entry name" value="MetI-like"/>
</dbReference>
<evidence type="ECO:0000256" key="3">
    <source>
        <dbReference type="ARBA" id="ARBA00022475"/>
    </source>
</evidence>
<feature type="transmembrane region" description="Helical" evidence="7">
    <location>
        <begin position="152"/>
        <end position="174"/>
    </location>
</feature>
<keyword evidence="2 7" id="KW-0813">Transport</keyword>
<keyword evidence="6 7" id="KW-0472">Membrane</keyword>
<name>A0ABZ2T7J5_9ENTE</name>
<dbReference type="PANTHER" id="PTHR30193">
    <property type="entry name" value="ABC TRANSPORTER PERMEASE PROTEIN"/>
    <property type="match status" value="1"/>
</dbReference>
<feature type="transmembrane region" description="Helical" evidence="7">
    <location>
        <begin position="261"/>
        <end position="282"/>
    </location>
</feature>
<accession>A0ABZ2T7J5</accession>
<keyword evidence="3" id="KW-1003">Cell membrane</keyword>
<feature type="transmembrane region" description="Helical" evidence="7">
    <location>
        <begin position="71"/>
        <end position="92"/>
    </location>
</feature>
<keyword evidence="5 7" id="KW-1133">Transmembrane helix</keyword>
<feature type="transmembrane region" description="Helical" evidence="7">
    <location>
        <begin position="104"/>
        <end position="124"/>
    </location>
</feature>
<comment type="subcellular location">
    <subcellularLocation>
        <location evidence="1 7">Cell membrane</location>
        <topology evidence="1 7">Multi-pass membrane protein</topology>
    </subcellularLocation>
</comment>
<dbReference type="EMBL" id="CP147248">
    <property type="protein sequence ID" value="WYJ87340.1"/>
    <property type="molecule type" value="Genomic_DNA"/>
</dbReference>
<dbReference type="CDD" id="cd06261">
    <property type="entry name" value="TM_PBP2"/>
    <property type="match status" value="1"/>
</dbReference>
<dbReference type="Gene3D" id="1.10.3720.10">
    <property type="entry name" value="MetI-like"/>
    <property type="match status" value="1"/>
</dbReference>
<evidence type="ECO:0000259" key="8">
    <source>
        <dbReference type="PROSITE" id="PS50928"/>
    </source>
</evidence>
<evidence type="ECO:0000256" key="4">
    <source>
        <dbReference type="ARBA" id="ARBA00022692"/>
    </source>
</evidence>
<keyword evidence="10" id="KW-1185">Reference proteome</keyword>
<evidence type="ECO:0000313" key="10">
    <source>
        <dbReference type="Proteomes" id="UP000195080"/>
    </source>
</evidence>
<evidence type="ECO:0000256" key="1">
    <source>
        <dbReference type="ARBA" id="ARBA00004651"/>
    </source>
</evidence>
<dbReference type="InterPro" id="IPR051393">
    <property type="entry name" value="ABC_transporter_permease"/>
</dbReference>
<evidence type="ECO:0000256" key="7">
    <source>
        <dbReference type="RuleBase" id="RU363032"/>
    </source>
</evidence>
<proteinExistence type="inferred from homology"/>
<feature type="transmembrane region" description="Helical" evidence="7">
    <location>
        <begin position="203"/>
        <end position="226"/>
    </location>
</feature>
<dbReference type="Proteomes" id="UP000195080">
    <property type="component" value="Chromosome"/>
</dbReference>
<gene>
    <name evidence="9" type="ORF">A5866_002436</name>
</gene>
<feature type="domain" description="ABC transmembrane type-1" evidence="8">
    <location>
        <begin position="67"/>
        <end position="279"/>
    </location>
</feature>
<dbReference type="SUPFAM" id="SSF161098">
    <property type="entry name" value="MetI-like"/>
    <property type="match status" value="1"/>
</dbReference>
<dbReference type="Pfam" id="PF00528">
    <property type="entry name" value="BPD_transp_1"/>
    <property type="match status" value="1"/>
</dbReference>
<dbReference type="PROSITE" id="PS50928">
    <property type="entry name" value="ABC_TM1"/>
    <property type="match status" value="1"/>
</dbReference>
<evidence type="ECO:0000256" key="6">
    <source>
        <dbReference type="ARBA" id="ARBA00023136"/>
    </source>
</evidence>
<feature type="transmembrane region" description="Helical" evidence="7">
    <location>
        <begin position="7"/>
        <end position="34"/>
    </location>
</feature>